<dbReference type="SUPFAM" id="SSF48452">
    <property type="entry name" value="TPR-like"/>
    <property type="match status" value="1"/>
</dbReference>
<name>A0ABT3PQ59_9BACT</name>
<keyword evidence="3" id="KW-0732">Signal</keyword>
<evidence type="ECO:0000256" key="5">
    <source>
        <dbReference type="ARBA" id="ARBA00023237"/>
    </source>
</evidence>
<comment type="caution">
    <text evidence="8">The sequence shown here is derived from an EMBL/GenBank/DDBJ whole genome shotgun (WGS) entry which is preliminary data.</text>
</comment>
<evidence type="ECO:0000259" key="6">
    <source>
        <dbReference type="Pfam" id="PF07980"/>
    </source>
</evidence>
<keyword evidence="5" id="KW-0998">Cell outer membrane</keyword>
<feature type="domain" description="SusD-like N-terminal" evidence="7">
    <location>
        <begin position="101"/>
        <end position="227"/>
    </location>
</feature>
<reference evidence="8 9" key="1">
    <citation type="submission" date="2021-03" db="EMBL/GenBank/DDBJ databases">
        <title>Aliifodinibius sp. nov., a new bacterium isolated from saline soil.</title>
        <authorList>
            <person name="Galisteo C."/>
            <person name="De La Haba R."/>
            <person name="Sanchez-Porro C."/>
            <person name="Ventosa A."/>
        </authorList>
    </citation>
    <scope>NUCLEOTIDE SEQUENCE [LARGE SCALE GENOMIC DNA]</scope>
    <source>
        <strain evidence="8 9">1BSP15-2V2</strain>
    </source>
</reference>
<evidence type="ECO:0000313" key="8">
    <source>
        <dbReference type="EMBL" id="MCW9707994.1"/>
    </source>
</evidence>
<dbReference type="InterPro" id="IPR033985">
    <property type="entry name" value="SusD-like_N"/>
</dbReference>
<dbReference type="Pfam" id="PF07980">
    <property type="entry name" value="SusD_RagB"/>
    <property type="match status" value="1"/>
</dbReference>
<proteinExistence type="inferred from homology"/>
<dbReference type="CDD" id="cd08977">
    <property type="entry name" value="SusD"/>
    <property type="match status" value="1"/>
</dbReference>
<dbReference type="RefSeq" id="WP_265766780.1">
    <property type="nucleotide sequence ID" value="NZ_JAGGJA010000009.1"/>
</dbReference>
<evidence type="ECO:0000256" key="2">
    <source>
        <dbReference type="ARBA" id="ARBA00006275"/>
    </source>
</evidence>
<comment type="similarity">
    <text evidence="2">Belongs to the SusD family.</text>
</comment>
<keyword evidence="9" id="KW-1185">Reference proteome</keyword>
<dbReference type="InterPro" id="IPR011990">
    <property type="entry name" value="TPR-like_helical_dom_sf"/>
</dbReference>
<evidence type="ECO:0000256" key="3">
    <source>
        <dbReference type="ARBA" id="ARBA00022729"/>
    </source>
</evidence>
<gene>
    <name evidence="8" type="ORF">J6I44_14100</name>
</gene>
<comment type="subcellular location">
    <subcellularLocation>
        <location evidence="1">Cell outer membrane</location>
    </subcellularLocation>
</comment>
<evidence type="ECO:0000256" key="4">
    <source>
        <dbReference type="ARBA" id="ARBA00023136"/>
    </source>
</evidence>
<keyword evidence="4" id="KW-0472">Membrane</keyword>
<evidence type="ECO:0000313" key="9">
    <source>
        <dbReference type="Proteomes" id="UP001207918"/>
    </source>
</evidence>
<evidence type="ECO:0000256" key="1">
    <source>
        <dbReference type="ARBA" id="ARBA00004442"/>
    </source>
</evidence>
<dbReference type="EMBL" id="JAGGJA010000009">
    <property type="protein sequence ID" value="MCW9707994.1"/>
    <property type="molecule type" value="Genomic_DNA"/>
</dbReference>
<dbReference type="PROSITE" id="PS51257">
    <property type="entry name" value="PROKAR_LIPOPROTEIN"/>
    <property type="match status" value="1"/>
</dbReference>
<dbReference type="Proteomes" id="UP001207918">
    <property type="component" value="Unassembled WGS sequence"/>
</dbReference>
<feature type="domain" description="RagB/SusD" evidence="6">
    <location>
        <begin position="354"/>
        <end position="501"/>
    </location>
</feature>
<evidence type="ECO:0000259" key="7">
    <source>
        <dbReference type="Pfam" id="PF14322"/>
    </source>
</evidence>
<dbReference type="InterPro" id="IPR012944">
    <property type="entry name" value="SusD_RagB_dom"/>
</dbReference>
<organism evidence="8 9">
    <name type="scientific">Fodinibius salsisoli</name>
    <dbReference type="NCBI Taxonomy" id="2820877"/>
    <lineage>
        <taxon>Bacteria</taxon>
        <taxon>Pseudomonadati</taxon>
        <taxon>Balneolota</taxon>
        <taxon>Balneolia</taxon>
        <taxon>Balneolales</taxon>
        <taxon>Balneolaceae</taxon>
        <taxon>Fodinibius</taxon>
    </lineage>
</organism>
<sequence length="501" mass="56936">MTFLDRKPIAVFGLLLMLLAGCDISTTPYDGKSNEEALETVQGLEAATRGNYQIFVGGSGYYYYTKHLFYMNEFPGDNVSLSGTTTDPLFYAYNYGHSPNMGNVETLWRDGYAIIQGANRVIEAIGEESSDKLDQIKGENLFLRALVHFQLVNNFGRPYTQNPEQNLGIPIVDFTDIQERPGRATVAEVYDFIVKDLEQAASLMNEDKNSSYASTEVAYALLSRVHLYMENNEQAIEYANRVINSGRYELVDTQTYREYFTLPNENNPETIFAIKHTKENDHGFGNIGSMYLRSDDGVGWGEMYASKSYRDVLGRYEEDARHAFIEPQYVRNEDGSIQKDENGDPVLEERNGYPKYYVNKFSYQEGIVSLSSPVILRLAEMYLNRAEANAKLGNDQQAIDDVNTIRKRAGLSGNQLYSVGDLKNHDSIMDVVMEERRLEFAFEGQRKFDVFRNGRTMQRDYPGTHLSTGEAAQVIQPDEPRVVFYIPENEIELNGSLEQNP</sequence>
<dbReference type="Pfam" id="PF14322">
    <property type="entry name" value="SusD-like_3"/>
    <property type="match status" value="1"/>
</dbReference>
<protein>
    <submittedName>
        <fullName evidence="8">RagB/SusD family nutrient uptake outer membrane protein</fullName>
    </submittedName>
</protein>
<dbReference type="Gene3D" id="1.25.40.390">
    <property type="match status" value="1"/>
</dbReference>
<accession>A0ABT3PQ59</accession>